<gene>
    <name evidence="1" type="ORF">LCGC14_2397520</name>
</gene>
<protein>
    <submittedName>
        <fullName evidence="1">Uncharacterized protein</fullName>
    </submittedName>
</protein>
<feature type="non-terminal residue" evidence="1">
    <location>
        <position position="1"/>
    </location>
</feature>
<dbReference type="EMBL" id="LAZR01035917">
    <property type="protein sequence ID" value="KKL26215.1"/>
    <property type="molecule type" value="Genomic_DNA"/>
</dbReference>
<accession>A0A0F9BWE3</accession>
<feature type="non-terminal residue" evidence="1">
    <location>
        <position position="536"/>
    </location>
</feature>
<sequence>LHGLIGDSEFVDRDNFLLEYIDRENYNEITPLFEVINGSIAYQDYRIMAAWIDYYAYYRTDYPNQFMLIINWTANNEDLIAFDTDFLITYKVMQGNKITPAVFETFEKVAVPIDFRQFSYDTFEWESQGWTDREILNTNTVQENSTIFINVAQDQTIQVDNSSIGSGIIDLVQVWNKTGGTFELLNNTYYNYSISTQNGVDALRLTYTGITTTDIKIEYSYIPIITLTHYPLESMLSNSTIKILLDDHYIDSQLVFNVDYNISGENFDELIFYTFKTSLYPEYGLEEAFFLGYYGYLTEEINIMRNMILEFLDYDGIWKPIARVPISESGDFDLKFFMGENGLAFPIGEETIMRLSYLPINLTNYADKDVAVNYDAFNGTYVANEPIYELFTLYVEGKESTIKYIPTDFSSSVDRWATVPARKYTTTTNIYETLQDEKPYTIFDFYKTVTDSYEFKFQLVDDKGTAIQDQLIWMEIGWKPKAGLNYKIIDWEDGNGEYLDSEALGTAWFMDQGQEVSKGPGVEGVRSRMFNRPEEW</sequence>
<name>A0A0F9BWE3_9ZZZZ</name>
<organism evidence="1">
    <name type="scientific">marine sediment metagenome</name>
    <dbReference type="NCBI Taxonomy" id="412755"/>
    <lineage>
        <taxon>unclassified sequences</taxon>
        <taxon>metagenomes</taxon>
        <taxon>ecological metagenomes</taxon>
    </lineage>
</organism>
<dbReference type="AlphaFoldDB" id="A0A0F9BWE3"/>
<reference evidence="1" key="1">
    <citation type="journal article" date="2015" name="Nature">
        <title>Complex archaea that bridge the gap between prokaryotes and eukaryotes.</title>
        <authorList>
            <person name="Spang A."/>
            <person name="Saw J.H."/>
            <person name="Jorgensen S.L."/>
            <person name="Zaremba-Niedzwiedzka K."/>
            <person name="Martijn J."/>
            <person name="Lind A.E."/>
            <person name="van Eijk R."/>
            <person name="Schleper C."/>
            <person name="Guy L."/>
            <person name="Ettema T.J."/>
        </authorList>
    </citation>
    <scope>NUCLEOTIDE SEQUENCE</scope>
</reference>
<proteinExistence type="predicted"/>
<evidence type="ECO:0000313" key="1">
    <source>
        <dbReference type="EMBL" id="KKL26215.1"/>
    </source>
</evidence>
<comment type="caution">
    <text evidence="1">The sequence shown here is derived from an EMBL/GenBank/DDBJ whole genome shotgun (WGS) entry which is preliminary data.</text>
</comment>